<sequence>DEKNPSEVGGGNEGQGRGMSSSPIFSSTLRLLRKAITATMSCVSPGRAMSPARLARPSLDHHD</sequence>
<comment type="caution">
    <text evidence="2">The sequence shown here is derived from an EMBL/GenBank/DDBJ whole genome shotgun (WGS) entry which is preliminary data.</text>
</comment>
<name>A0A8J4X6H3_CLAMG</name>
<evidence type="ECO:0000313" key="3">
    <source>
        <dbReference type="Proteomes" id="UP000727407"/>
    </source>
</evidence>
<feature type="region of interest" description="Disordered" evidence="1">
    <location>
        <begin position="1"/>
        <end position="25"/>
    </location>
</feature>
<dbReference type="Proteomes" id="UP000727407">
    <property type="component" value="Unassembled WGS sequence"/>
</dbReference>
<protein>
    <submittedName>
        <fullName evidence="2">Uncharacterized protein</fullName>
    </submittedName>
</protein>
<feature type="region of interest" description="Disordered" evidence="1">
    <location>
        <begin position="43"/>
        <end position="63"/>
    </location>
</feature>
<keyword evidence="3" id="KW-1185">Reference proteome</keyword>
<dbReference type="AlphaFoldDB" id="A0A8J4X6H3"/>
<dbReference type="EMBL" id="QNUK01000338">
    <property type="protein sequence ID" value="KAF5895158.1"/>
    <property type="molecule type" value="Genomic_DNA"/>
</dbReference>
<reference evidence="2" key="1">
    <citation type="submission" date="2020-07" db="EMBL/GenBank/DDBJ databases">
        <title>Clarias magur genome sequencing, assembly and annotation.</title>
        <authorList>
            <person name="Kushwaha B."/>
            <person name="Kumar R."/>
            <person name="Das P."/>
            <person name="Joshi C.G."/>
            <person name="Kumar D."/>
            <person name="Nagpure N.S."/>
            <person name="Pandey M."/>
            <person name="Agarwal S."/>
            <person name="Srivastava S."/>
            <person name="Singh M."/>
            <person name="Sahoo L."/>
            <person name="Jayasankar P."/>
            <person name="Meher P.K."/>
            <person name="Koringa P.G."/>
            <person name="Iquebal M.A."/>
            <person name="Das S.P."/>
            <person name="Bit A."/>
            <person name="Patnaik S."/>
            <person name="Patel N."/>
            <person name="Shah T.M."/>
            <person name="Hinsu A."/>
            <person name="Jena J.K."/>
        </authorList>
    </citation>
    <scope>NUCLEOTIDE SEQUENCE</scope>
    <source>
        <strain evidence="2">CIFAMagur01</strain>
        <tissue evidence="2">Testis</tissue>
    </source>
</reference>
<accession>A0A8J4X6H3</accession>
<feature type="compositionally biased region" description="Gly residues" evidence="1">
    <location>
        <begin position="8"/>
        <end position="17"/>
    </location>
</feature>
<evidence type="ECO:0000256" key="1">
    <source>
        <dbReference type="SAM" id="MobiDB-lite"/>
    </source>
</evidence>
<organism evidence="2 3">
    <name type="scientific">Clarias magur</name>
    <name type="common">Asian catfish</name>
    <name type="synonym">Macropteronotus magur</name>
    <dbReference type="NCBI Taxonomy" id="1594786"/>
    <lineage>
        <taxon>Eukaryota</taxon>
        <taxon>Metazoa</taxon>
        <taxon>Chordata</taxon>
        <taxon>Craniata</taxon>
        <taxon>Vertebrata</taxon>
        <taxon>Euteleostomi</taxon>
        <taxon>Actinopterygii</taxon>
        <taxon>Neopterygii</taxon>
        <taxon>Teleostei</taxon>
        <taxon>Ostariophysi</taxon>
        <taxon>Siluriformes</taxon>
        <taxon>Clariidae</taxon>
        <taxon>Clarias</taxon>
    </lineage>
</organism>
<evidence type="ECO:0000313" key="2">
    <source>
        <dbReference type="EMBL" id="KAF5895158.1"/>
    </source>
</evidence>
<proteinExistence type="predicted"/>
<gene>
    <name evidence="2" type="ORF">DAT39_015147</name>
</gene>
<feature type="non-terminal residue" evidence="2">
    <location>
        <position position="1"/>
    </location>
</feature>